<comment type="caution">
    <text evidence="2">The sequence shown here is derived from an EMBL/GenBank/DDBJ whole genome shotgun (WGS) entry which is preliminary data.</text>
</comment>
<evidence type="ECO:0008006" key="4">
    <source>
        <dbReference type="Google" id="ProtNLM"/>
    </source>
</evidence>
<reference evidence="2" key="1">
    <citation type="submission" date="2023-11" db="EMBL/GenBank/DDBJ databases">
        <authorList>
            <person name="Alioto T."/>
            <person name="Alioto T."/>
            <person name="Gomez Garrido J."/>
        </authorList>
    </citation>
    <scope>NUCLEOTIDE SEQUENCE</scope>
</reference>
<feature type="compositionally biased region" description="Polar residues" evidence="1">
    <location>
        <begin position="121"/>
        <end position="146"/>
    </location>
</feature>
<name>A0AAI9ED66_9PEZI</name>
<keyword evidence="3" id="KW-1185">Reference proteome</keyword>
<sequence>MTSSQVYPALTGTIDPGQMATHHSTSADIAATEWYAQTSYASHDPFMNPYPASTIEAQPWTTYARASVPGLHMCDYPIHQSPPPQHLQHHQQQQPTPGDSKIPERPRSSPSTFGPSAETIPWTSSGLGIQFTTAGQPTPPVTSTFPPNVFQAYPAEEGYTTSSPPEIRHPQPRRSYTTIAPNPTGAAAKRKRDDDDQQADKAGSSSARKQQRKRTSSVASADLSEDDRFLVQLKEDENLPWKDIATRFQTDKGKNFQVAALQMRYKRLREKFRVWEEQDVQALKLAHEYWEKYKWEIISAKMLDFGIQERWPARHCARKWQELDASTTLATAATPFATPGPPPPAATTTAGGILNTPASISQFSSPEEGAVHFAFMPIQ</sequence>
<evidence type="ECO:0000313" key="2">
    <source>
        <dbReference type="EMBL" id="CAK4033696.1"/>
    </source>
</evidence>
<proteinExistence type="predicted"/>
<accession>A0AAI9ED66</accession>
<evidence type="ECO:0000313" key="3">
    <source>
        <dbReference type="Proteomes" id="UP001296104"/>
    </source>
</evidence>
<evidence type="ECO:0000256" key="1">
    <source>
        <dbReference type="SAM" id="MobiDB-lite"/>
    </source>
</evidence>
<gene>
    <name evidence="2" type="ORF">LECACI_7A008854</name>
</gene>
<protein>
    <recommendedName>
        <fullName evidence="4">Myb-like domain-containing protein</fullName>
    </recommendedName>
</protein>
<feature type="region of interest" description="Disordered" evidence="1">
    <location>
        <begin position="1"/>
        <end position="21"/>
    </location>
</feature>
<dbReference type="Proteomes" id="UP001296104">
    <property type="component" value="Unassembled WGS sequence"/>
</dbReference>
<dbReference type="AlphaFoldDB" id="A0AAI9ED66"/>
<feature type="region of interest" description="Disordered" evidence="1">
    <location>
        <begin position="74"/>
        <end position="221"/>
    </location>
</feature>
<organism evidence="2 3">
    <name type="scientific">Lecanosticta acicola</name>
    <dbReference type="NCBI Taxonomy" id="111012"/>
    <lineage>
        <taxon>Eukaryota</taxon>
        <taxon>Fungi</taxon>
        <taxon>Dikarya</taxon>
        <taxon>Ascomycota</taxon>
        <taxon>Pezizomycotina</taxon>
        <taxon>Dothideomycetes</taxon>
        <taxon>Dothideomycetidae</taxon>
        <taxon>Mycosphaerellales</taxon>
        <taxon>Mycosphaerellaceae</taxon>
        <taxon>Lecanosticta</taxon>
    </lineage>
</organism>
<dbReference type="EMBL" id="CAVMBE010000091">
    <property type="protein sequence ID" value="CAK4033696.1"/>
    <property type="molecule type" value="Genomic_DNA"/>
</dbReference>